<keyword evidence="2" id="KW-1185">Reference proteome</keyword>
<organism evidence="1 2">
    <name type="scientific">Domibacillus iocasae</name>
    <dbReference type="NCBI Taxonomy" id="1714016"/>
    <lineage>
        <taxon>Bacteria</taxon>
        <taxon>Bacillati</taxon>
        <taxon>Bacillota</taxon>
        <taxon>Bacilli</taxon>
        <taxon>Bacillales</taxon>
        <taxon>Bacillaceae</taxon>
        <taxon>Domibacillus</taxon>
    </lineage>
</organism>
<dbReference type="Proteomes" id="UP000095658">
    <property type="component" value="Unassembled WGS sequence"/>
</dbReference>
<dbReference type="RefSeq" id="WP_069937653.1">
    <property type="nucleotide sequence ID" value="NZ_MAMP01000012.1"/>
</dbReference>
<dbReference type="AlphaFoldDB" id="A0A1E7DRD8"/>
<proteinExistence type="predicted"/>
<evidence type="ECO:0000313" key="1">
    <source>
        <dbReference type="EMBL" id="OES45656.1"/>
    </source>
</evidence>
<sequence>MLYLYEIKKLYDDIDNFKVSPLETIEILHIRSEMNEVQHLMTEKEKKELEKCDCKMLAHAEALLHHLQAAYDFADTKRPVEEWWWHLGEVSRGELTVALEIKSI</sequence>
<accession>A0A1E7DRD8</accession>
<dbReference type="OrthoDB" id="2607569at2"/>
<reference evidence="1 2" key="1">
    <citation type="submission" date="2016-06" db="EMBL/GenBank/DDBJ databases">
        <title>Domibacillus iocasae genome sequencing.</title>
        <authorList>
            <person name="Verma A."/>
            <person name="Pal Y."/>
            <person name="Ojha A.K."/>
            <person name="Krishnamurthi S."/>
        </authorList>
    </citation>
    <scope>NUCLEOTIDE SEQUENCE [LARGE SCALE GENOMIC DNA]</scope>
    <source>
        <strain evidence="1 2">DSM 29979</strain>
    </source>
</reference>
<evidence type="ECO:0000313" key="2">
    <source>
        <dbReference type="Proteomes" id="UP000095658"/>
    </source>
</evidence>
<comment type="caution">
    <text evidence="1">The sequence shown here is derived from an EMBL/GenBank/DDBJ whole genome shotgun (WGS) entry which is preliminary data.</text>
</comment>
<dbReference type="EMBL" id="MAMP01000012">
    <property type="protein sequence ID" value="OES45656.1"/>
    <property type="molecule type" value="Genomic_DNA"/>
</dbReference>
<name>A0A1E7DRD8_9BACI</name>
<protein>
    <submittedName>
        <fullName evidence="1">Uncharacterized protein</fullName>
    </submittedName>
</protein>
<gene>
    <name evidence="1" type="ORF">BA724_02260</name>
</gene>